<dbReference type="Proteomes" id="UP000238220">
    <property type="component" value="Unassembled WGS sequence"/>
</dbReference>
<dbReference type="EMBL" id="PSNW01000001">
    <property type="protein sequence ID" value="PPE75853.1"/>
    <property type="molecule type" value="Genomic_DNA"/>
</dbReference>
<proteinExistence type="predicted"/>
<reference evidence="1 2" key="1">
    <citation type="submission" date="2018-02" db="EMBL/GenBank/DDBJ databases">
        <title>Genome sequencing of Solimonas sp. HR-BB.</title>
        <authorList>
            <person name="Lee Y."/>
            <person name="Jeon C.O."/>
        </authorList>
    </citation>
    <scope>NUCLEOTIDE SEQUENCE [LARGE SCALE GENOMIC DNA]</scope>
    <source>
        <strain evidence="1 2">HR-BB</strain>
    </source>
</reference>
<accession>A0A2S5TLJ3</accession>
<evidence type="ECO:0000313" key="1">
    <source>
        <dbReference type="EMBL" id="PPE75853.1"/>
    </source>
</evidence>
<organism evidence="1 2">
    <name type="scientific">Solimonas fluminis</name>
    <dbReference type="NCBI Taxonomy" id="2086571"/>
    <lineage>
        <taxon>Bacteria</taxon>
        <taxon>Pseudomonadati</taxon>
        <taxon>Pseudomonadota</taxon>
        <taxon>Gammaproteobacteria</taxon>
        <taxon>Nevskiales</taxon>
        <taxon>Nevskiaceae</taxon>
        <taxon>Solimonas</taxon>
    </lineage>
</organism>
<keyword evidence="2" id="KW-1185">Reference proteome</keyword>
<name>A0A2S5TLJ3_9GAMM</name>
<dbReference type="AlphaFoldDB" id="A0A2S5TLJ3"/>
<dbReference type="OrthoDB" id="8879634at2"/>
<sequence length="474" mass="52048">MILAALTTALAIVAQDDTALRAAPRDSAQQQVQLWQGDTLEVRGERLGFLQVWDHQRERGGWVRATQLRTLDFDEQQAPELLSVLRFLRDAPGQEPLGIAYAAAYLRAAPAEQIDAEPFDALGSMAERLARRASGKQLKADEAKTAAHLDVTRRYGVAWTQFERDDGRIQLCYDGDAYRRVLTLPATPAQQARAALALTRHDCIDPAMPPLERVQLDQWRADTLERVDLAKLDGMTKNRVRLRRAGVWSALAYAHARRADGATAAATAGAKALEALAGVDRAQLPEEDQRAYTEAAVRVGASRWAVEPGAAPEGKLAVTTTAGQPGETCVLLTGPKNDAKNPLLRRCTYGRVWASSARANAGGTALTLAVQPLDTWLELWVFTQQDGGWSVQVLPPAATEPDIGYVEFAGWVPGGKQMLAAREARVDGRWTRTYELLSLATLATERSAAAPEHLTPFYRWQSAEWKQRTISLRE</sequence>
<protein>
    <submittedName>
        <fullName evidence="1">Uncharacterized protein</fullName>
    </submittedName>
</protein>
<gene>
    <name evidence="1" type="ORF">C3942_02920</name>
</gene>
<evidence type="ECO:0000313" key="2">
    <source>
        <dbReference type="Proteomes" id="UP000238220"/>
    </source>
</evidence>
<dbReference type="RefSeq" id="WP_104228818.1">
    <property type="nucleotide sequence ID" value="NZ_PSNW01000001.1"/>
</dbReference>
<comment type="caution">
    <text evidence="1">The sequence shown here is derived from an EMBL/GenBank/DDBJ whole genome shotgun (WGS) entry which is preliminary data.</text>
</comment>